<dbReference type="SUPFAM" id="SSF56784">
    <property type="entry name" value="HAD-like"/>
    <property type="match status" value="1"/>
</dbReference>
<dbReference type="InterPro" id="IPR036412">
    <property type="entry name" value="HAD-like_sf"/>
</dbReference>
<dbReference type="Pfam" id="PF09419">
    <property type="entry name" value="PGP_phosphatase"/>
    <property type="match status" value="1"/>
</dbReference>
<protein>
    <recommendedName>
        <fullName evidence="3">HAD phosphatase</fullName>
    </recommendedName>
</protein>
<keyword evidence="2" id="KW-1185">Reference proteome</keyword>
<evidence type="ECO:0008006" key="3">
    <source>
        <dbReference type="Google" id="ProtNLM"/>
    </source>
</evidence>
<sequence length="270" mass="29972">MPLNVPGILVPFHLLINPRIIVPALAVKDIRQLDFHALKKAGYRGAVFDKDNCLTVPHKDTLVPELESAWKECREVFGEGNVLIVSNSAGSSQDAGGIQAEAINYHLGVPVLFHKSLKPSYSCISSIRTYFHSLRRPIIDRELVVIGDRLFTDIVMANRMESKDRREHAQNVRQLLLQTSSPKDAEKSASNLTGPGTLSVWTTGVWKKEAMAMRFGERKLLEAVQKWSKPRAGEVIDGTGGFVRELPPPSPPPKKGVLHRLIARFQLKGS</sequence>
<proteinExistence type="predicted"/>
<reference evidence="1 2" key="1">
    <citation type="submission" date="2024-01" db="EMBL/GenBank/DDBJ databases">
        <title>A draft genome for the cacao thread blight pathogen Marasmiellus scandens.</title>
        <authorList>
            <person name="Baruah I.K."/>
            <person name="Leung J."/>
            <person name="Bukari Y."/>
            <person name="Amoako-Attah I."/>
            <person name="Meinhardt L.W."/>
            <person name="Bailey B.A."/>
            <person name="Cohen S.P."/>
        </authorList>
    </citation>
    <scope>NUCLEOTIDE SEQUENCE [LARGE SCALE GENOMIC DNA]</scope>
    <source>
        <strain evidence="1 2">GH-19</strain>
    </source>
</reference>
<dbReference type="NCBIfam" id="TIGR01668">
    <property type="entry name" value="YqeG_hyp_ppase"/>
    <property type="match status" value="1"/>
</dbReference>
<dbReference type="Gene3D" id="3.40.50.1000">
    <property type="entry name" value="HAD superfamily/HAD-like"/>
    <property type="match status" value="1"/>
</dbReference>
<dbReference type="InterPro" id="IPR027706">
    <property type="entry name" value="PGP_Pase"/>
</dbReference>
<dbReference type="InterPro" id="IPR023214">
    <property type="entry name" value="HAD_sf"/>
</dbReference>
<evidence type="ECO:0000313" key="2">
    <source>
        <dbReference type="Proteomes" id="UP001498398"/>
    </source>
</evidence>
<evidence type="ECO:0000313" key="1">
    <source>
        <dbReference type="EMBL" id="KAK7472398.1"/>
    </source>
</evidence>
<comment type="caution">
    <text evidence="1">The sequence shown here is derived from an EMBL/GenBank/DDBJ whole genome shotgun (WGS) entry which is preliminary data.</text>
</comment>
<dbReference type="InterPro" id="IPR010021">
    <property type="entry name" value="PGPP1/Gep4"/>
</dbReference>
<dbReference type="EMBL" id="JBANRG010000001">
    <property type="protein sequence ID" value="KAK7472398.1"/>
    <property type="molecule type" value="Genomic_DNA"/>
</dbReference>
<dbReference type="Proteomes" id="UP001498398">
    <property type="component" value="Unassembled WGS sequence"/>
</dbReference>
<accession>A0ABR1K9Q8</accession>
<gene>
    <name evidence="1" type="ORF">VKT23_000513</name>
</gene>
<organism evidence="1 2">
    <name type="scientific">Marasmiellus scandens</name>
    <dbReference type="NCBI Taxonomy" id="2682957"/>
    <lineage>
        <taxon>Eukaryota</taxon>
        <taxon>Fungi</taxon>
        <taxon>Dikarya</taxon>
        <taxon>Basidiomycota</taxon>
        <taxon>Agaricomycotina</taxon>
        <taxon>Agaricomycetes</taxon>
        <taxon>Agaricomycetidae</taxon>
        <taxon>Agaricales</taxon>
        <taxon>Marasmiineae</taxon>
        <taxon>Omphalotaceae</taxon>
        <taxon>Marasmiellus</taxon>
    </lineage>
</organism>
<name>A0ABR1K9Q8_9AGAR</name>